<proteinExistence type="predicted"/>
<accession>A0A1H1TF38</accession>
<dbReference type="InterPro" id="IPR008775">
    <property type="entry name" value="Phytyl_CoA_dOase-like"/>
</dbReference>
<dbReference type="PANTHER" id="PTHR40128">
    <property type="entry name" value="EXPRESSED PROTEIN"/>
    <property type="match status" value="1"/>
</dbReference>
<evidence type="ECO:0000313" key="2">
    <source>
        <dbReference type="EMBL" id="SDS58833.1"/>
    </source>
</evidence>
<dbReference type="SUPFAM" id="SSF51197">
    <property type="entry name" value="Clavaminate synthase-like"/>
    <property type="match status" value="1"/>
</dbReference>
<feature type="region of interest" description="Disordered" evidence="1">
    <location>
        <begin position="1"/>
        <end position="20"/>
    </location>
</feature>
<sequence length="315" mass="35151">MTTAASPTTNPTVELTDSTPLLGDPQALLERSAEDGYLFFRGLLDRDRVLGLRRQMMEVVQRHGWLVDGTDPMDGVADVESFDRVPPVEAAFCGTGIPLDAYRDIYRIEEFHAIGHDPAMISLYAGLLGMQPLRQPLSIARVMIPGSSFTPTPPHQDFIHIQGTKNVWTAWFPLGDCPRDLGGLAVLVGSQKDGLLTYHAAQGAGELEAYICDSGLAWGTTDYAAGDVLTFNSLTVHRGTPNKLGNLVRLSLDLRYQRSDEEITHGSLTPHCSILDWDEVYQGWQDPSLQYYWQDRELTVIDHDEDLRWQKHKIC</sequence>
<dbReference type="GO" id="GO:0016706">
    <property type="term" value="F:2-oxoglutarate-dependent dioxygenase activity"/>
    <property type="evidence" value="ECO:0007669"/>
    <property type="project" value="UniProtKB-ARBA"/>
</dbReference>
<feature type="compositionally biased region" description="Polar residues" evidence="1">
    <location>
        <begin position="1"/>
        <end position="19"/>
    </location>
</feature>
<keyword evidence="3" id="KW-1185">Reference proteome</keyword>
<name>A0A1H1TF38_9ACTN</name>
<reference evidence="2 3" key="1">
    <citation type="submission" date="2016-10" db="EMBL/GenBank/DDBJ databases">
        <authorList>
            <person name="de Groot N.N."/>
        </authorList>
    </citation>
    <scope>NUCLEOTIDE SEQUENCE [LARGE SCALE GENOMIC DNA]</scope>
    <source>
        <strain evidence="2 3">DSM 21800</strain>
    </source>
</reference>
<dbReference type="PANTHER" id="PTHR40128:SF1">
    <property type="entry name" value="PHYTANOYL-COA HYDROXYLASE"/>
    <property type="match status" value="1"/>
</dbReference>
<evidence type="ECO:0000313" key="3">
    <source>
        <dbReference type="Proteomes" id="UP000199103"/>
    </source>
</evidence>
<keyword evidence="2" id="KW-0223">Dioxygenase</keyword>
<dbReference type="Gene3D" id="2.60.120.620">
    <property type="entry name" value="q2cbj1_9rhob like domain"/>
    <property type="match status" value="1"/>
</dbReference>
<dbReference type="OrthoDB" id="183023at2"/>
<dbReference type="EMBL" id="LT629772">
    <property type="protein sequence ID" value="SDS58833.1"/>
    <property type="molecule type" value="Genomic_DNA"/>
</dbReference>
<dbReference type="Proteomes" id="UP000199103">
    <property type="component" value="Chromosome I"/>
</dbReference>
<organism evidence="2 3">
    <name type="scientific">Microlunatus soli</name>
    <dbReference type="NCBI Taxonomy" id="630515"/>
    <lineage>
        <taxon>Bacteria</taxon>
        <taxon>Bacillati</taxon>
        <taxon>Actinomycetota</taxon>
        <taxon>Actinomycetes</taxon>
        <taxon>Propionibacteriales</taxon>
        <taxon>Propionibacteriaceae</taxon>
        <taxon>Microlunatus</taxon>
    </lineage>
</organism>
<evidence type="ECO:0000256" key="1">
    <source>
        <dbReference type="SAM" id="MobiDB-lite"/>
    </source>
</evidence>
<dbReference type="STRING" id="630515.SAMN04489812_2369"/>
<dbReference type="RefSeq" id="WP_091524830.1">
    <property type="nucleotide sequence ID" value="NZ_LT629772.1"/>
</dbReference>
<dbReference type="Pfam" id="PF05721">
    <property type="entry name" value="PhyH"/>
    <property type="match status" value="1"/>
</dbReference>
<keyword evidence="2" id="KW-0560">Oxidoreductase</keyword>
<gene>
    <name evidence="2" type="ORF">SAMN04489812_2369</name>
</gene>
<dbReference type="AlphaFoldDB" id="A0A1H1TF38"/>
<protein>
    <submittedName>
        <fullName evidence="2">Phytanoyl-CoA dioxygenase (PhyH)</fullName>
    </submittedName>
</protein>